<feature type="compositionally biased region" description="Basic and acidic residues" evidence="1">
    <location>
        <begin position="698"/>
        <end position="710"/>
    </location>
</feature>
<feature type="compositionally biased region" description="Basic and acidic residues" evidence="1">
    <location>
        <begin position="1120"/>
        <end position="1145"/>
    </location>
</feature>
<dbReference type="Pfam" id="PF00350">
    <property type="entry name" value="Dynamin_N"/>
    <property type="match status" value="1"/>
</dbReference>
<feature type="compositionally biased region" description="Low complexity" evidence="1">
    <location>
        <begin position="661"/>
        <end position="672"/>
    </location>
</feature>
<feature type="region of interest" description="Disordered" evidence="1">
    <location>
        <begin position="661"/>
        <end position="710"/>
    </location>
</feature>
<dbReference type="PANTHER" id="PTHR11566:SF233">
    <property type="entry name" value="CHROMOSOME UNDETERMINED SCAFFOLD_59, WHOLE GENOME SHOTGUN SEQUENCE"/>
    <property type="match status" value="1"/>
</dbReference>
<dbReference type="RefSeq" id="XP_029219726.1">
    <property type="nucleotide sequence ID" value="XM_029363803.1"/>
</dbReference>
<dbReference type="InterPro" id="IPR027417">
    <property type="entry name" value="P-loop_NTPase"/>
</dbReference>
<dbReference type="EMBL" id="NWUJ01000004">
    <property type="protein sequence ID" value="PFH35717.1"/>
    <property type="molecule type" value="Genomic_DNA"/>
</dbReference>
<keyword evidence="4" id="KW-1185">Reference proteome</keyword>
<dbReference type="GO" id="GO:0005737">
    <property type="term" value="C:cytoplasm"/>
    <property type="evidence" value="ECO:0007669"/>
    <property type="project" value="TreeGrafter"/>
</dbReference>
<dbReference type="GO" id="GO:0016020">
    <property type="term" value="C:membrane"/>
    <property type="evidence" value="ECO:0007669"/>
    <property type="project" value="TreeGrafter"/>
</dbReference>
<evidence type="ECO:0000256" key="1">
    <source>
        <dbReference type="SAM" id="MobiDB-lite"/>
    </source>
</evidence>
<feature type="compositionally biased region" description="Low complexity" evidence="1">
    <location>
        <begin position="680"/>
        <end position="689"/>
    </location>
</feature>
<dbReference type="InterPro" id="IPR045063">
    <property type="entry name" value="Dynamin_N"/>
</dbReference>
<dbReference type="OrthoDB" id="415706at2759"/>
<evidence type="ECO:0000259" key="2">
    <source>
        <dbReference type="Pfam" id="PF00350"/>
    </source>
</evidence>
<dbReference type="Gene3D" id="3.40.50.300">
    <property type="entry name" value="P-loop containing nucleotide triphosphate hydrolases"/>
    <property type="match status" value="1"/>
</dbReference>
<proteinExistence type="predicted"/>
<reference evidence="3 4" key="1">
    <citation type="submission" date="2017-09" db="EMBL/GenBank/DDBJ databases">
        <title>Genome sequencing of Besnoitia besnoiti strain Bb-Ger1.</title>
        <authorList>
            <person name="Schares G."/>
            <person name="Venepally P."/>
            <person name="Lorenzi H.A."/>
        </authorList>
    </citation>
    <scope>NUCLEOTIDE SEQUENCE [LARGE SCALE GENOMIC DNA]</scope>
    <source>
        <strain evidence="3 4">Bb-Ger1</strain>
    </source>
</reference>
<keyword evidence="3" id="KW-0030">Aminoacyl-tRNA synthetase</keyword>
<comment type="caution">
    <text evidence="3">The sequence shown here is derived from an EMBL/GenBank/DDBJ whole genome shotgun (WGS) entry which is preliminary data.</text>
</comment>
<dbReference type="VEuPathDB" id="ToxoDB:BESB_053680"/>
<feature type="region of interest" description="Disordered" evidence="1">
    <location>
        <begin position="1114"/>
        <end position="1179"/>
    </location>
</feature>
<gene>
    <name evidence="3" type="ORF">BESB_053680</name>
</gene>
<dbReference type="STRING" id="94643.A0A2A9MJE2"/>
<dbReference type="GO" id="GO:0004812">
    <property type="term" value="F:aminoacyl-tRNA ligase activity"/>
    <property type="evidence" value="ECO:0007669"/>
    <property type="project" value="UniProtKB-KW"/>
</dbReference>
<dbReference type="SUPFAM" id="SSF52540">
    <property type="entry name" value="P-loop containing nucleoside triphosphate hydrolases"/>
    <property type="match status" value="1"/>
</dbReference>
<dbReference type="Proteomes" id="UP000224006">
    <property type="component" value="Chromosome IV"/>
</dbReference>
<dbReference type="GO" id="GO:0005874">
    <property type="term" value="C:microtubule"/>
    <property type="evidence" value="ECO:0007669"/>
    <property type="project" value="TreeGrafter"/>
</dbReference>
<evidence type="ECO:0000313" key="4">
    <source>
        <dbReference type="Proteomes" id="UP000224006"/>
    </source>
</evidence>
<feature type="compositionally biased region" description="Low complexity" evidence="1">
    <location>
        <begin position="1161"/>
        <end position="1179"/>
    </location>
</feature>
<evidence type="ECO:0000313" key="3">
    <source>
        <dbReference type="EMBL" id="PFH35717.1"/>
    </source>
</evidence>
<dbReference type="GeneID" id="40310297"/>
<sequence length="1179" mass="129783">MVQSLASPAARSSAQAALNPPAFASAAADGGWAKEEEDAESGHPRLLETLVDVPKAHLEKARAIVEQLRGRGREGDGEKGPLDANSAYLLCFQLLKLAGLEAEIPRLVVFGQQSMGKTTLLDYIMGGPIGYSSTDTGTRQPVVILLRPSDGGDAVQCWLGGEEIDVKELQSRMKDIMSSQGERISSQELEVELAVPHGVHAVFVDLPGIKDDSKAGATQTRSVVRTYVQNNPNDLYILVKKASDDPANWPWSLREFILSTPPKGLGLTPRQTVVVGTRAKDFLVNEKNDIRTQSQLLERVLKRAVKDATGTPLPLFLLELFSLSIEEKDTPDFAAKRAAMNRQMDDGGRAVRELLETAFEPGPNAQVSRKLAEFFNPSRFKKELNHKFQGLLIEQMGSLERRLVRKRLETQKRIADLEEQLALQTPQSCRECIKLYLRELLQVVTELVTGNYTIIRLPNSGDEFLKTYGGNLRDNLEGGHELACELFPEHYDRDFLEKILRDAEEVFRRQDLEESLAPLTGPDGHVVMQPGQIVRYTLSKDETNMFGLVQSVGASARGPAGDTETGEAGAASGDAASAGALSSKEATVTFYFRSGQAQGEQSQFKTVDKQRLAVLLPLQTLIHPTTPPPAGFRCWRRFYRPDGWVGLQPVELLSLSLRASSSSPSFEGTEGRAAGGAGSAGSSAAFEGSLPGSQSSERGGRLGGDRQRFSEKSEAVVKALLGPDLRSSANAQAPEQVATLDELFADATTSDLDRHSQAHRRANLSALQRISGDFADTRLLNQLSLTHLGRWLKFHICNIEPDRRFSDHVLLQMMRSVRHVIDKADWEPLVADLLQANVRGGMLQVSRLAACAAASALRRILRAASAEVNRQIKSGDLRSGLLFLATNHRFIEELEQSLEEYCRKKARDCAQAMRDLIFEQTHAIHFEMIEDFFDGCKRFEADFLGGSMMGEVTQRVKDSLAMRKQRLGVADIYARHENGAATPDSMIYEEVRIQFWVVKMLLSAPLTTKLYMHFIKDIKDKSMHLASEDKFSVTCESDLERTLQYQMLCERSATGRALARTDEELMEHFNLSLNKDELINQLHAARRAEEYTKLALEGVAKLLHQLQRGTGVDFLTRLDSPPDGRESADKAKYQDGRGAGGEDGRAAAGSAGWRVHASAPRASHGAGSRGLGSSSLNGV</sequence>
<organism evidence="3 4">
    <name type="scientific">Besnoitia besnoiti</name>
    <name type="common">Apicomplexan protozoan</name>
    <dbReference type="NCBI Taxonomy" id="94643"/>
    <lineage>
        <taxon>Eukaryota</taxon>
        <taxon>Sar</taxon>
        <taxon>Alveolata</taxon>
        <taxon>Apicomplexa</taxon>
        <taxon>Conoidasida</taxon>
        <taxon>Coccidia</taxon>
        <taxon>Eucoccidiorida</taxon>
        <taxon>Eimeriorina</taxon>
        <taxon>Sarcocystidae</taxon>
        <taxon>Besnoitia</taxon>
    </lineage>
</organism>
<dbReference type="GO" id="GO:0008017">
    <property type="term" value="F:microtubule binding"/>
    <property type="evidence" value="ECO:0007669"/>
    <property type="project" value="TreeGrafter"/>
</dbReference>
<dbReference type="InterPro" id="IPR022812">
    <property type="entry name" value="Dynamin"/>
</dbReference>
<keyword evidence="3" id="KW-0436">Ligase</keyword>
<dbReference type="KEGG" id="bbes:BESB_053680"/>
<dbReference type="AlphaFoldDB" id="A0A2A9MJE2"/>
<dbReference type="PANTHER" id="PTHR11566">
    <property type="entry name" value="DYNAMIN"/>
    <property type="match status" value="1"/>
</dbReference>
<dbReference type="GO" id="GO:0003924">
    <property type="term" value="F:GTPase activity"/>
    <property type="evidence" value="ECO:0007669"/>
    <property type="project" value="TreeGrafter"/>
</dbReference>
<name>A0A2A9MJE2_BESBE</name>
<feature type="domain" description="Dynamin N-terminal" evidence="2">
    <location>
        <begin position="107"/>
        <end position="246"/>
    </location>
</feature>
<protein>
    <submittedName>
        <fullName evidence="3">Arginyl-tRNA synthetase</fullName>
    </submittedName>
</protein>
<accession>A0A2A9MJE2</accession>